<feature type="compositionally biased region" description="Polar residues" evidence="1">
    <location>
        <begin position="58"/>
        <end position="80"/>
    </location>
</feature>
<evidence type="ECO:0000313" key="2">
    <source>
        <dbReference type="EMBL" id="KAK7097428.1"/>
    </source>
</evidence>
<dbReference type="EMBL" id="JBAMIC010000013">
    <property type="protein sequence ID" value="KAK7097428.1"/>
    <property type="molecule type" value="Genomic_DNA"/>
</dbReference>
<feature type="region of interest" description="Disordered" evidence="1">
    <location>
        <begin position="47"/>
        <end position="148"/>
    </location>
</feature>
<accession>A0AAN9G6L6</accession>
<sequence length="177" mass="19214">MATAKQVFFNSPQALLARRRKSMGGGGAGGGTSAITVTIPFTFSSRLSRQRSRRMQSAVSIRRSQTATPLPRLPQQSHRPSVTTSKSTTTNSGSVPPKRTASACETSEVSANAECPKSAVGTATSEVETNDESEMLSPEEERERKRTKKKCLEWLDGLPSKFTGMHIVQHIVYSGNR</sequence>
<protein>
    <submittedName>
        <fullName evidence="2">Uncharacterized protein</fullName>
    </submittedName>
</protein>
<reference evidence="2 3" key="1">
    <citation type="submission" date="2024-02" db="EMBL/GenBank/DDBJ databases">
        <title>Chromosome-scale genome assembly of the rough periwinkle Littorina saxatilis.</title>
        <authorList>
            <person name="De Jode A."/>
            <person name="Faria R."/>
            <person name="Formenti G."/>
            <person name="Sims Y."/>
            <person name="Smith T.P."/>
            <person name="Tracey A."/>
            <person name="Wood J.M.D."/>
            <person name="Zagrodzka Z.B."/>
            <person name="Johannesson K."/>
            <person name="Butlin R.K."/>
            <person name="Leder E.H."/>
        </authorList>
    </citation>
    <scope>NUCLEOTIDE SEQUENCE [LARGE SCALE GENOMIC DNA]</scope>
    <source>
        <strain evidence="2">Snail1</strain>
        <tissue evidence="2">Muscle</tissue>
    </source>
</reference>
<gene>
    <name evidence="2" type="ORF">V1264_004412</name>
</gene>
<keyword evidence="3" id="KW-1185">Reference proteome</keyword>
<dbReference type="Proteomes" id="UP001374579">
    <property type="component" value="Unassembled WGS sequence"/>
</dbReference>
<feature type="compositionally biased region" description="Acidic residues" evidence="1">
    <location>
        <begin position="128"/>
        <end position="138"/>
    </location>
</feature>
<comment type="caution">
    <text evidence="2">The sequence shown here is derived from an EMBL/GenBank/DDBJ whole genome shotgun (WGS) entry which is preliminary data.</text>
</comment>
<evidence type="ECO:0000313" key="3">
    <source>
        <dbReference type="Proteomes" id="UP001374579"/>
    </source>
</evidence>
<evidence type="ECO:0000256" key="1">
    <source>
        <dbReference type="SAM" id="MobiDB-lite"/>
    </source>
</evidence>
<feature type="compositionally biased region" description="Low complexity" evidence="1">
    <location>
        <begin position="81"/>
        <end position="94"/>
    </location>
</feature>
<dbReference type="AlphaFoldDB" id="A0AAN9G6L6"/>
<proteinExistence type="predicted"/>
<name>A0AAN9G6L6_9CAEN</name>
<organism evidence="2 3">
    <name type="scientific">Littorina saxatilis</name>
    <dbReference type="NCBI Taxonomy" id="31220"/>
    <lineage>
        <taxon>Eukaryota</taxon>
        <taxon>Metazoa</taxon>
        <taxon>Spiralia</taxon>
        <taxon>Lophotrochozoa</taxon>
        <taxon>Mollusca</taxon>
        <taxon>Gastropoda</taxon>
        <taxon>Caenogastropoda</taxon>
        <taxon>Littorinimorpha</taxon>
        <taxon>Littorinoidea</taxon>
        <taxon>Littorinidae</taxon>
        <taxon>Littorina</taxon>
    </lineage>
</organism>